<organism evidence="2 3">
    <name type="scientific">Streptomyces qinglanensis</name>
    <dbReference type="NCBI Taxonomy" id="943816"/>
    <lineage>
        <taxon>Bacteria</taxon>
        <taxon>Bacillati</taxon>
        <taxon>Actinomycetota</taxon>
        <taxon>Actinomycetes</taxon>
        <taxon>Kitasatosporales</taxon>
        <taxon>Streptomycetaceae</taxon>
        <taxon>Streptomyces</taxon>
    </lineage>
</organism>
<evidence type="ECO:0000259" key="1">
    <source>
        <dbReference type="PROSITE" id="PS50943"/>
    </source>
</evidence>
<reference evidence="3" key="1">
    <citation type="submission" date="2016-10" db="EMBL/GenBank/DDBJ databases">
        <authorList>
            <person name="Varghese N."/>
            <person name="Submissions S."/>
        </authorList>
    </citation>
    <scope>NUCLEOTIDE SEQUENCE [LARGE SCALE GENOMIC DNA]</scope>
    <source>
        <strain evidence="3">CGMCC 4.6825</strain>
    </source>
</reference>
<dbReference type="Gene3D" id="1.10.260.40">
    <property type="entry name" value="lambda repressor-like DNA-binding domains"/>
    <property type="match status" value="1"/>
</dbReference>
<dbReference type="CDD" id="cd00093">
    <property type="entry name" value="HTH_XRE"/>
    <property type="match status" value="1"/>
</dbReference>
<evidence type="ECO:0000313" key="2">
    <source>
        <dbReference type="EMBL" id="SES02955.1"/>
    </source>
</evidence>
<evidence type="ECO:0000313" key="3">
    <source>
        <dbReference type="Proteomes" id="UP000182841"/>
    </source>
</evidence>
<dbReference type="AlphaFoldDB" id="A0A1H9U0E9"/>
<keyword evidence="3" id="KW-1185">Reference proteome</keyword>
<dbReference type="InterPro" id="IPR001387">
    <property type="entry name" value="Cro/C1-type_HTH"/>
</dbReference>
<feature type="domain" description="HTH cro/C1-type" evidence="1">
    <location>
        <begin position="2"/>
        <end position="50"/>
    </location>
</feature>
<dbReference type="Proteomes" id="UP000182841">
    <property type="component" value="Unassembled WGS sequence"/>
</dbReference>
<dbReference type="OrthoDB" id="3197212at2"/>
<dbReference type="GO" id="GO:0003677">
    <property type="term" value="F:DNA binding"/>
    <property type="evidence" value="ECO:0007669"/>
    <property type="project" value="InterPro"/>
</dbReference>
<dbReference type="InterPro" id="IPR010982">
    <property type="entry name" value="Lambda_DNA-bd_dom_sf"/>
</dbReference>
<dbReference type="Pfam" id="PF01381">
    <property type="entry name" value="HTH_3"/>
    <property type="match status" value="1"/>
</dbReference>
<protein>
    <submittedName>
        <fullName evidence="2">Helix-turn-helix</fullName>
    </submittedName>
</protein>
<dbReference type="SMART" id="SM00530">
    <property type="entry name" value="HTH_XRE"/>
    <property type="match status" value="1"/>
</dbReference>
<dbReference type="PROSITE" id="PS50943">
    <property type="entry name" value="HTH_CROC1"/>
    <property type="match status" value="1"/>
</dbReference>
<sequence length="53" mass="5829">MRANLTQLDLVDRAGIDRITLQRIEAGTTDARLSWLLRIAGAIGVPLADLVRE</sequence>
<accession>A0A1H9U0E9</accession>
<name>A0A1H9U0E9_9ACTN</name>
<proteinExistence type="predicted"/>
<gene>
    <name evidence="2" type="ORF">SAMN05421870_107188</name>
</gene>
<dbReference type="SUPFAM" id="SSF47413">
    <property type="entry name" value="lambda repressor-like DNA-binding domains"/>
    <property type="match status" value="1"/>
</dbReference>
<dbReference type="EMBL" id="FOGO01000007">
    <property type="protein sequence ID" value="SES02955.1"/>
    <property type="molecule type" value="Genomic_DNA"/>
</dbReference>